<keyword evidence="1" id="KW-0472">Membrane</keyword>
<reference evidence="2" key="2">
    <citation type="submission" date="2020-05" db="UniProtKB">
        <authorList>
            <consortium name="EnsemblMetazoa"/>
        </authorList>
    </citation>
    <scope>IDENTIFICATION</scope>
    <source>
        <strain evidence="2">IAEA</strain>
    </source>
</reference>
<feature type="transmembrane region" description="Helical" evidence="1">
    <location>
        <begin position="60"/>
        <end position="79"/>
    </location>
</feature>
<evidence type="ECO:0000256" key="1">
    <source>
        <dbReference type="SAM" id="Phobius"/>
    </source>
</evidence>
<keyword evidence="3" id="KW-1185">Reference proteome</keyword>
<proteinExistence type="predicted"/>
<dbReference type="VEuPathDB" id="VectorBase:GBRI022010"/>
<organism evidence="2 3">
    <name type="scientific">Glossina brevipalpis</name>
    <dbReference type="NCBI Taxonomy" id="37001"/>
    <lineage>
        <taxon>Eukaryota</taxon>
        <taxon>Metazoa</taxon>
        <taxon>Ecdysozoa</taxon>
        <taxon>Arthropoda</taxon>
        <taxon>Hexapoda</taxon>
        <taxon>Insecta</taxon>
        <taxon>Pterygota</taxon>
        <taxon>Neoptera</taxon>
        <taxon>Endopterygota</taxon>
        <taxon>Diptera</taxon>
        <taxon>Brachycera</taxon>
        <taxon>Muscomorpha</taxon>
        <taxon>Hippoboscoidea</taxon>
        <taxon>Glossinidae</taxon>
        <taxon>Glossina</taxon>
    </lineage>
</organism>
<accession>A0A1A9WJH0</accession>
<reference evidence="3" key="1">
    <citation type="submission" date="2014-03" db="EMBL/GenBank/DDBJ databases">
        <authorList>
            <person name="Aksoy S."/>
            <person name="Warren W."/>
            <person name="Wilson R.K."/>
        </authorList>
    </citation>
    <scope>NUCLEOTIDE SEQUENCE [LARGE SCALE GENOMIC DNA]</scope>
    <source>
        <strain evidence="3">IAEA</strain>
    </source>
</reference>
<keyword evidence="1" id="KW-0812">Transmembrane</keyword>
<evidence type="ECO:0000313" key="3">
    <source>
        <dbReference type="Proteomes" id="UP000091820"/>
    </source>
</evidence>
<protein>
    <submittedName>
        <fullName evidence="2">Uncharacterized protein</fullName>
    </submittedName>
</protein>
<dbReference type="EnsemblMetazoa" id="GBRI022010-RA">
    <property type="protein sequence ID" value="GBRI022010-PA"/>
    <property type="gene ID" value="GBRI022010"/>
</dbReference>
<feature type="transmembrane region" description="Helical" evidence="1">
    <location>
        <begin position="6"/>
        <end position="28"/>
    </location>
</feature>
<dbReference type="Proteomes" id="UP000091820">
    <property type="component" value="Unassembled WGS sequence"/>
</dbReference>
<evidence type="ECO:0000313" key="2">
    <source>
        <dbReference type="EnsemblMetazoa" id="GBRI022010-PA"/>
    </source>
</evidence>
<sequence length="134" mass="14834">MAQPELTVSIVIVVIIADAAAAAAAAALNAFTVIMHLRHAVTIFVEIQKKNKTIAEHSSCFYYIASFVVIVVVVVLLLYDCIDCNNKDLRYLPPTNATTINIQELYLAFVDCNLWCEYLTGKQASPYNRSGTIY</sequence>
<dbReference type="AlphaFoldDB" id="A0A1A9WJH0"/>
<keyword evidence="1" id="KW-1133">Transmembrane helix</keyword>
<name>A0A1A9WJH0_9MUSC</name>